<organism>
    <name type="scientific">Culex quinquefasciatus</name>
    <name type="common">Southern house mosquito</name>
    <name type="synonym">Culex pungens</name>
    <dbReference type="NCBI Taxonomy" id="7176"/>
    <lineage>
        <taxon>Eukaryota</taxon>
        <taxon>Metazoa</taxon>
        <taxon>Ecdysozoa</taxon>
        <taxon>Arthropoda</taxon>
        <taxon>Hexapoda</taxon>
        <taxon>Insecta</taxon>
        <taxon>Pterygota</taxon>
        <taxon>Neoptera</taxon>
        <taxon>Endopterygota</taxon>
        <taxon>Diptera</taxon>
        <taxon>Nematocera</taxon>
        <taxon>Culicoidea</taxon>
        <taxon>Culicidae</taxon>
        <taxon>Culicinae</taxon>
        <taxon>Culicini</taxon>
        <taxon>Culex</taxon>
        <taxon>Culex</taxon>
    </lineage>
</organism>
<evidence type="ECO:0000313" key="3">
    <source>
        <dbReference type="EnsemblMetazoa" id="CPIJ019504-PA"/>
    </source>
</evidence>
<dbReference type="SUPFAM" id="SSF48371">
    <property type="entry name" value="ARM repeat"/>
    <property type="match status" value="1"/>
</dbReference>
<dbReference type="HOGENOM" id="CLU_253479_0_0_1"/>
<feature type="region of interest" description="Disordered" evidence="1">
    <location>
        <begin position="1227"/>
        <end position="1250"/>
    </location>
</feature>
<evidence type="ECO:0000313" key="2">
    <source>
        <dbReference type="EMBL" id="EDS32145.1"/>
    </source>
</evidence>
<name>B0XKM1_CULQU</name>
<evidence type="ECO:0000313" key="4">
    <source>
        <dbReference type="Proteomes" id="UP000002320"/>
    </source>
</evidence>
<dbReference type="PANTHER" id="PTHR31691:SF1">
    <property type="entry name" value="ROTATIN"/>
    <property type="match status" value="1"/>
</dbReference>
<dbReference type="eggNOG" id="ENOG502QPM7">
    <property type="taxonomic scope" value="Eukaryota"/>
</dbReference>
<dbReference type="OrthoDB" id="428850at2759"/>
<dbReference type="GO" id="GO:0005813">
    <property type="term" value="C:centrosome"/>
    <property type="evidence" value="ECO:0007669"/>
    <property type="project" value="InterPro"/>
</dbReference>
<dbReference type="InterPro" id="IPR016024">
    <property type="entry name" value="ARM-type_fold"/>
</dbReference>
<reference evidence="3" key="2">
    <citation type="submission" date="2020-05" db="UniProtKB">
        <authorList>
            <consortium name="EnsemblMetazoa"/>
        </authorList>
    </citation>
    <scope>IDENTIFICATION</scope>
    <source>
        <strain evidence="3">JHB</strain>
    </source>
</reference>
<dbReference type="STRING" id="7176.B0XKM1"/>
<dbReference type="FunCoup" id="B0XKM1">
    <property type="interactions" value="4"/>
</dbReference>
<dbReference type="GO" id="GO:0007099">
    <property type="term" value="P:centriole replication"/>
    <property type="evidence" value="ECO:0007669"/>
    <property type="project" value="TreeGrafter"/>
</dbReference>
<dbReference type="Proteomes" id="UP000002320">
    <property type="component" value="Unassembled WGS sequence"/>
</dbReference>
<keyword evidence="4" id="KW-1185">Reference proteome</keyword>
<reference evidence="2" key="1">
    <citation type="submission" date="2007-03" db="EMBL/GenBank/DDBJ databases">
        <title>Annotation of Culex pipiens quinquefasciatus.</title>
        <authorList>
            <consortium name="The Broad Institute Genome Sequencing Platform"/>
            <person name="Atkinson P.W."/>
            <person name="Hemingway J."/>
            <person name="Christensen B.M."/>
            <person name="Higgs S."/>
            <person name="Kodira C."/>
            <person name="Hannick L."/>
            <person name="Megy K."/>
            <person name="O'Leary S."/>
            <person name="Pearson M."/>
            <person name="Haas B.J."/>
            <person name="Mauceli E."/>
            <person name="Wortman J.R."/>
            <person name="Lee N.H."/>
            <person name="Guigo R."/>
            <person name="Stanke M."/>
            <person name="Alvarado L."/>
            <person name="Amedeo P."/>
            <person name="Antoine C.H."/>
            <person name="Arensburger P."/>
            <person name="Bidwell S.L."/>
            <person name="Crawford M."/>
            <person name="Camaro F."/>
            <person name="Devon K."/>
            <person name="Engels R."/>
            <person name="Hammond M."/>
            <person name="Howarth C."/>
            <person name="Koehrsen M."/>
            <person name="Lawson D."/>
            <person name="Montgomery P."/>
            <person name="Nene V."/>
            <person name="Nusbaum C."/>
            <person name="Puiu D."/>
            <person name="Romero-Severson J."/>
            <person name="Severson D.W."/>
            <person name="Shumway M."/>
            <person name="Sisk P."/>
            <person name="Stolte C."/>
            <person name="Zeng Q."/>
            <person name="Eisenstadt E."/>
            <person name="Fraser-Liggett C."/>
            <person name="Strausberg R."/>
            <person name="Galagan J."/>
            <person name="Birren B."/>
            <person name="Collins F.H."/>
        </authorList>
    </citation>
    <scope>NUCLEOTIDE SEQUENCE [LARGE SCALE GENOMIC DNA]</scope>
    <source>
        <strain evidence="2">JHB</strain>
    </source>
</reference>
<dbReference type="PANTHER" id="PTHR31691">
    <property type="entry name" value="ROTATIN"/>
    <property type="match status" value="1"/>
</dbReference>
<dbReference type="InParanoid" id="B0XKM1"/>
<protein>
    <submittedName>
        <fullName evidence="2 3">Uncharacterized protein</fullName>
    </submittedName>
</protein>
<dbReference type="EnsemblMetazoa" id="CPIJ019504-RA">
    <property type="protein sequence ID" value="CPIJ019504-PA"/>
    <property type="gene ID" value="CPIJ019504"/>
</dbReference>
<dbReference type="InterPro" id="IPR030791">
    <property type="entry name" value="Rotatin"/>
</dbReference>
<dbReference type="EMBL" id="DS233900">
    <property type="protein sequence ID" value="EDS32145.1"/>
    <property type="molecule type" value="Genomic_DNA"/>
</dbReference>
<dbReference type="GO" id="GO:0032053">
    <property type="term" value="P:ciliary basal body organization"/>
    <property type="evidence" value="ECO:0007669"/>
    <property type="project" value="TreeGrafter"/>
</dbReference>
<dbReference type="GO" id="GO:0010457">
    <property type="term" value="P:centriole-centriole cohesion"/>
    <property type="evidence" value="ECO:0007669"/>
    <property type="project" value="TreeGrafter"/>
</dbReference>
<dbReference type="GO" id="GO:0036064">
    <property type="term" value="C:ciliary basal body"/>
    <property type="evidence" value="ECO:0007669"/>
    <property type="project" value="InterPro"/>
</dbReference>
<accession>B0XKM1</accession>
<proteinExistence type="predicted"/>
<dbReference type="VEuPathDB" id="VectorBase:CPIJ019504"/>
<gene>
    <name evidence="3" type="primary">6054248</name>
    <name evidence="2" type="ORF">CpipJ_CPIJ019504</name>
</gene>
<evidence type="ECO:0000256" key="1">
    <source>
        <dbReference type="SAM" id="MobiDB-lite"/>
    </source>
</evidence>
<dbReference type="KEGG" id="cqu:CpipJ_CPIJ019504"/>
<dbReference type="VEuPathDB" id="VectorBase:CQUJHB004929"/>
<dbReference type="GO" id="GO:0005814">
    <property type="term" value="C:centriole"/>
    <property type="evidence" value="ECO:0007669"/>
    <property type="project" value="TreeGrafter"/>
</dbReference>
<sequence length="1414" mass="159422">MYTYQDPKSECAQESQLVQISGPGFVYELFLVGINCLKEVSDQLDLQETNKTFNLFHDLIALASSEPLESCQYREIRHELGYLVKHFRQCWESNSGCFATRTKYLVTVNIFSKFLQLSTDDETPTTELNANDTCFPHKPHYNPAEFETMNSTNHRKLLEETDQNWLHELQIAALDYPARHIYPSIYEPVLEQALKCSDSRRLQVILGADELLEPAVRILRQPTALTDEELIFVGLEAIDTLHLHRSVAMVKLLVKAVGKCQIYFEGNLKLRDAAEKLVLRLLSHSDEQVKSTAYDQCAAVIGDYISSLDEGAILTRRKSFPKTSSSSSSKLSSLGIPLSVEILVEVICFGYCSTNKKIQQQAETILLFVLNSRVNLLERWTDLLDVILPVLPLLQTVAMISKHSTLSRAIITLLHPDSGIPLPDMIRGNLRFLFQDDGEIREEALTRVLFLMTLPGNARQYAPNIEHIRDTISNGICVMKSKYDVGKHLSSDVYEVSAVRPLLDALEQENCDPAIRRSALVQLNVMAEDPILCEIIHKANGWAFVLQVLDNAMREEHYLDYPDSAVPKIGILNKLCLQFRSFGGSWRITDYALGCGKSVSLPVICNRYRIPFVCEYHWKCSPFHELSYLEEIFVDVQPGGEDRPVEGASIIRLNQNCGVECATSRLRTTQPEQPSLNQTSETFASPEGYRQVAWQYLRLSFACTWFDAFENILVNAKRSRKSPKSGGEDLAVIDYSLLPPHLVAVRQANDDDDAEVIDLEDHSLRFDRALQLTKADINMIRTTHADEIFRNSLKNIAAAGSHAEVSIGLSGLESNLILPMEGQIMHNSIVKHLKKFVLTPPNTAADERLLIDVIGLLGDLIQIGYENVLVWIVTLLFEQTSIFNQLLKSESCSGELFMKNVDFIKLVLMEALTSEHPEVRSLLTSEEGFEIKVKKEHNFNLFNKLFEVITDRLDKDLQKCDLHRILSLVGLVRVVVRSGLFEFENKFLNHVINKLCSYITLIRSITHSGSTITKSCLIVMSTLLDRMKDIHLKAKHFKIIALQCSHTHPLIRSCAWNVLAKIAKTLSGAHSIIKECAYLPGGIHASCAKTLLDPEEAALVKESATGLLINLLSHRAEKNGSLHKFVLPYDKALHKVGNQMITGVLSELKLEPVVNVIVKGIANHKHKDYQIACLRFLTVLVLTSDINISPTSEFQSFLGLLDTTQLTAVDIPVKRISDPKPNRFIAQPFDEFSPDEDRENRDPNGRQRVATSGELEIAAKPLRTGSEQIFATLILQFELICARDKPENGALVSTLQKRTLFSAVQVMLRQSEQARKVARSRKFLDVLLDRLDALYAGVGLSYQDFVKKNGDAKKTPIVDELSFIAGILSSWFLNDILVHQTNINRIYKLFLQFWQWISNNPRTRERVHEGPGLA</sequence>